<organism evidence="2 3">
    <name type="scientific">Brassica rapa subsp. trilocularis</name>
    <dbReference type="NCBI Taxonomy" id="1813537"/>
    <lineage>
        <taxon>Eukaryota</taxon>
        <taxon>Viridiplantae</taxon>
        <taxon>Streptophyta</taxon>
        <taxon>Embryophyta</taxon>
        <taxon>Tracheophyta</taxon>
        <taxon>Spermatophyta</taxon>
        <taxon>Magnoliopsida</taxon>
        <taxon>eudicotyledons</taxon>
        <taxon>Gunneridae</taxon>
        <taxon>Pentapetalae</taxon>
        <taxon>rosids</taxon>
        <taxon>malvids</taxon>
        <taxon>Brassicales</taxon>
        <taxon>Brassicaceae</taxon>
        <taxon>Brassiceae</taxon>
        <taxon>Brassica</taxon>
    </lineage>
</organism>
<evidence type="ECO:0008006" key="4">
    <source>
        <dbReference type="Google" id="ProtNLM"/>
    </source>
</evidence>
<gene>
    <name evidence="2" type="primary">A07p002780.1_BraROA</name>
    <name evidence="2" type="ORF">IGI04_025888</name>
</gene>
<evidence type="ECO:0000313" key="3">
    <source>
        <dbReference type="Proteomes" id="UP000823674"/>
    </source>
</evidence>
<reference evidence="2 3" key="1">
    <citation type="submission" date="2021-03" db="EMBL/GenBank/DDBJ databases">
        <authorList>
            <person name="King G.J."/>
            <person name="Bancroft I."/>
            <person name="Baten A."/>
            <person name="Bloomfield J."/>
            <person name="Borpatragohain P."/>
            <person name="He Z."/>
            <person name="Irish N."/>
            <person name="Irwin J."/>
            <person name="Liu K."/>
            <person name="Mauleon R.P."/>
            <person name="Moore J."/>
            <person name="Morris R."/>
            <person name="Ostergaard L."/>
            <person name="Wang B."/>
            <person name="Wells R."/>
        </authorList>
    </citation>
    <scope>NUCLEOTIDE SEQUENCE [LARGE SCALE GENOMIC DNA]</scope>
    <source>
        <strain evidence="2">R-o-18</strain>
        <tissue evidence="2">Leaf</tissue>
    </source>
</reference>
<comment type="caution">
    <text evidence="2">The sequence shown here is derived from an EMBL/GenBank/DDBJ whole genome shotgun (WGS) entry which is preliminary data.</text>
</comment>
<accession>A0ABQ7KV67</accession>
<proteinExistence type="predicted"/>
<evidence type="ECO:0000256" key="1">
    <source>
        <dbReference type="SAM" id="MobiDB-lite"/>
    </source>
</evidence>
<name>A0ABQ7KV67_BRACM</name>
<keyword evidence="3" id="KW-1185">Reference proteome</keyword>
<protein>
    <recommendedName>
        <fullName evidence="4">DUF4283 domain-containing protein</fullName>
    </recommendedName>
</protein>
<feature type="region of interest" description="Disordered" evidence="1">
    <location>
        <begin position="235"/>
        <end position="271"/>
    </location>
</feature>
<dbReference type="EMBL" id="JADBGQ010000009">
    <property type="protein sequence ID" value="KAG5378046.1"/>
    <property type="molecule type" value="Genomic_DNA"/>
</dbReference>
<sequence length="518" mass="58805">MKRGSSFVFRGFWEDYDEKTGGIVVLRRILDRDQRGKRFFGYQRFRSNWFFWIGKELGVYEGDFPRLQIMELWRLDRVVAHWYQGSDKEGVVIQRDLYDCLRYAFSDLEKWNNLEKYLNFDRIWYFRLIIVISMEPVSMWRYGSVVGKVWWQEGSSLGLKISIPKFDNSNLIAEYSKTDQGPSMLSYKGAVESQGRESGVVVDGSNWRNGQQVMRNRDYKGKGVAYENNNYDGSKKPGFKRSYGDQDGAYSRNMRPSGRLPPAEAPARHAMATSGLSKLGSQDVGQHLDDQQKLMLEAFRSGKSGEKNQFSASKARKALTFEGNSSGMASFELKGAEDVTMEESETKDLEETTLISDHLDAAAAEEKTLDKEEWEGVEEGEKESMIEGVGTEIVVSEQTEDVVFTEVTEEGGAAGGDVILTEADIVGEEEDQLLETEAQEVANVDEGKERQANKKKLGKAIGSVMGGTLKKRLVQSVVSPRKKHTLSRGVRWGRRAHYPQRRLQSSQILIRIKELLNF</sequence>
<evidence type="ECO:0000313" key="2">
    <source>
        <dbReference type="EMBL" id="KAG5378046.1"/>
    </source>
</evidence>
<dbReference type="Proteomes" id="UP000823674">
    <property type="component" value="Chromosome A07"/>
</dbReference>